<evidence type="ECO:0000313" key="1">
    <source>
        <dbReference type="EMBL" id="GLR83473.1"/>
    </source>
</evidence>
<gene>
    <name evidence="1" type="ORF">GCM10007857_01830</name>
</gene>
<dbReference type="EMBL" id="BSOW01000001">
    <property type="protein sequence ID" value="GLR83473.1"/>
    <property type="molecule type" value="Genomic_DNA"/>
</dbReference>
<accession>A0ABQ6AML1</accession>
<proteinExistence type="predicted"/>
<evidence type="ECO:0000313" key="2">
    <source>
        <dbReference type="Proteomes" id="UP001156905"/>
    </source>
</evidence>
<organism evidence="1 2">
    <name type="scientific">Bradyrhizobium iriomotense</name>
    <dbReference type="NCBI Taxonomy" id="441950"/>
    <lineage>
        <taxon>Bacteria</taxon>
        <taxon>Pseudomonadati</taxon>
        <taxon>Pseudomonadota</taxon>
        <taxon>Alphaproteobacteria</taxon>
        <taxon>Hyphomicrobiales</taxon>
        <taxon>Nitrobacteraceae</taxon>
        <taxon>Bradyrhizobium</taxon>
    </lineage>
</organism>
<name>A0ABQ6AML1_9BRAD</name>
<dbReference type="RefSeq" id="WP_284260195.1">
    <property type="nucleotide sequence ID" value="NZ_BSOW01000001.1"/>
</dbReference>
<comment type="caution">
    <text evidence="1">The sequence shown here is derived from an EMBL/GenBank/DDBJ whole genome shotgun (WGS) entry which is preliminary data.</text>
</comment>
<protein>
    <submittedName>
        <fullName evidence="1">Uncharacterized protein</fullName>
    </submittedName>
</protein>
<keyword evidence="2" id="KW-1185">Reference proteome</keyword>
<reference evidence="2" key="1">
    <citation type="journal article" date="2019" name="Int. J. Syst. Evol. Microbiol.">
        <title>The Global Catalogue of Microorganisms (GCM) 10K type strain sequencing project: providing services to taxonomists for standard genome sequencing and annotation.</title>
        <authorList>
            <consortium name="The Broad Institute Genomics Platform"/>
            <consortium name="The Broad Institute Genome Sequencing Center for Infectious Disease"/>
            <person name="Wu L."/>
            <person name="Ma J."/>
        </authorList>
    </citation>
    <scope>NUCLEOTIDE SEQUENCE [LARGE SCALE GENOMIC DNA]</scope>
    <source>
        <strain evidence="2">NBRC 102520</strain>
    </source>
</reference>
<dbReference type="Proteomes" id="UP001156905">
    <property type="component" value="Unassembled WGS sequence"/>
</dbReference>
<sequence>MLFWWNADWASDRANRRVARRAELPLWVIRFVMVVGQPRPVYRDDQTISETAWTSHLGQQVTFKMKETTAS</sequence>